<organism evidence="7 8">
    <name type="scientific">Nicrophorus vespilloides</name>
    <name type="common">Boreal carrion beetle</name>
    <dbReference type="NCBI Taxonomy" id="110193"/>
    <lineage>
        <taxon>Eukaryota</taxon>
        <taxon>Metazoa</taxon>
        <taxon>Ecdysozoa</taxon>
        <taxon>Arthropoda</taxon>
        <taxon>Hexapoda</taxon>
        <taxon>Insecta</taxon>
        <taxon>Pterygota</taxon>
        <taxon>Neoptera</taxon>
        <taxon>Endopterygota</taxon>
        <taxon>Coleoptera</taxon>
        <taxon>Polyphaga</taxon>
        <taxon>Staphyliniformia</taxon>
        <taxon>Silphidae</taxon>
        <taxon>Nicrophorinae</taxon>
        <taxon>Nicrophorus</taxon>
    </lineage>
</organism>
<dbReference type="PANTHER" id="PTHR13798">
    <property type="entry name" value="RNA BINDING MOTIF RBM PROTEIN -RELATED"/>
    <property type="match status" value="1"/>
</dbReference>
<accession>A0ABM1MJR3</accession>
<dbReference type="GeneID" id="108561408"/>
<dbReference type="PANTHER" id="PTHR13798:SF11">
    <property type="entry name" value="RNA-BINDING PROTEIN 7-RELATED"/>
    <property type="match status" value="1"/>
</dbReference>
<dbReference type="SUPFAM" id="SSF54928">
    <property type="entry name" value="RNA-binding domain, RBD"/>
    <property type="match status" value="1"/>
</dbReference>
<proteinExistence type="predicted"/>
<dbReference type="InterPro" id="IPR000504">
    <property type="entry name" value="RRM_dom"/>
</dbReference>
<feature type="compositionally biased region" description="Basic and acidic residues" evidence="5">
    <location>
        <begin position="139"/>
        <end position="163"/>
    </location>
</feature>
<keyword evidence="8" id="KW-0687">Ribonucleoprotein</keyword>
<dbReference type="InterPro" id="IPR035979">
    <property type="entry name" value="RBD_domain_sf"/>
</dbReference>
<evidence type="ECO:0000256" key="1">
    <source>
        <dbReference type="ARBA" id="ARBA00004642"/>
    </source>
</evidence>
<dbReference type="PROSITE" id="PS50102">
    <property type="entry name" value="RRM"/>
    <property type="match status" value="1"/>
</dbReference>
<evidence type="ECO:0000259" key="6">
    <source>
        <dbReference type="PROSITE" id="PS50102"/>
    </source>
</evidence>
<keyword evidence="2 4" id="KW-0694">RNA-binding</keyword>
<evidence type="ECO:0000256" key="4">
    <source>
        <dbReference type="PROSITE-ProRule" id="PRU00176"/>
    </source>
</evidence>
<evidence type="ECO:0000256" key="5">
    <source>
        <dbReference type="SAM" id="MobiDB-lite"/>
    </source>
</evidence>
<dbReference type="InterPro" id="IPR012677">
    <property type="entry name" value="Nucleotide-bd_a/b_plait_sf"/>
</dbReference>
<dbReference type="RefSeq" id="XP_017774813.1">
    <property type="nucleotide sequence ID" value="XM_017919324.1"/>
</dbReference>
<evidence type="ECO:0000313" key="8">
    <source>
        <dbReference type="RefSeq" id="XP_017774813.1"/>
    </source>
</evidence>
<feature type="domain" description="RRM" evidence="6">
    <location>
        <begin position="6"/>
        <end position="84"/>
    </location>
</feature>
<sequence>MDDDDLTVWCGNLPCEIDEEILYELFLQVAPLKKVRIPMQNKTNRPANFGFVTFKHLESVQYAINLLHNTKLFNTHIVVRQRTKNAPAQNPYDGNSSYGGEFNHDNGAMMETQQKFYPSDWDDSHKNKRNNKYKRHNERRSWNDYHENEGQHHGRNTDSYKKHDNYRHKHRYSDQNSRKRHLY</sequence>
<feature type="compositionally biased region" description="Basic residues" evidence="5">
    <location>
        <begin position="126"/>
        <end position="138"/>
    </location>
</feature>
<dbReference type="InterPro" id="IPR052285">
    <property type="entry name" value="NEXT_complex_subunit"/>
</dbReference>
<feature type="region of interest" description="Disordered" evidence="5">
    <location>
        <begin position="117"/>
        <end position="183"/>
    </location>
</feature>
<dbReference type="Gene3D" id="3.30.70.330">
    <property type="match status" value="1"/>
</dbReference>
<dbReference type="Pfam" id="PF00076">
    <property type="entry name" value="RRM_1"/>
    <property type="match status" value="1"/>
</dbReference>
<feature type="compositionally biased region" description="Polar residues" evidence="5">
    <location>
        <begin position="85"/>
        <end position="98"/>
    </location>
</feature>
<protein>
    <submittedName>
        <fullName evidence="8">Heterogeneous nuclear ribonucleoprotein D0</fullName>
    </submittedName>
</protein>
<dbReference type="GO" id="GO:1990904">
    <property type="term" value="C:ribonucleoprotein complex"/>
    <property type="evidence" value="ECO:0007669"/>
    <property type="project" value="UniProtKB-KW"/>
</dbReference>
<reference evidence="8" key="1">
    <citation type="submission" date="2025-08" db="UniProtKB">
        <authorList>
            <consortium name="RefSeq"/>
        </authorList>
    </citation>
    <scope>IDENTIFICATION</scope>
    <source>
        <tissue evidence="8">Whole Larva</tissue>
    </source>
</reference>
<dbReference type="SMART" id="SM00360">
    <property type="entry name" value="RRM"/>
    <property type="match status" value="1"/>
</dbReference>
<evidence type="ECO:0000256" key="3">
    <source>
        <dbReference type="ARBA" id="ARBA00023242"/>
    </source>
</evidence>
<name>A0ABM1MJR3_NICVS</name>
<dbReference type="Proteomes" id="UP000695000">
    <property type="component" value="Unplaced"/>
</dbReference>
<evidence type="ECO:0000313" key="7">
    <source>
        <dbReference type="Proteomes" id="UP000695000"/>
    </source>
</evidence>
<gene>
    <name evidence="8" type="primary">LOC108561408</name>
</gene>
<feature type="region of interest" description="Disordered" evidence="5">
    <location>
        <begin position="85"/>
        <end position="105"/>
    </location>
</feature>
<comment type="subcellular location">
    <subcellularLocation>
        <location evidence="1">Nucleus</location>
        <location evidence="1">Nucleoplasm</location>
    </subcellularLocation>
</comment>
<keyword evidence="3" id="KW-0539">Nucleus</keyword>
<evidence type="ECO:0000256" key="2">
    <source>
        <dbReference type="ARBA" id="ARBA00022884"/>
    </source>
</evidence>
<keyword evidence="7" id="KW-1185">Reference proteome</keyword>